<name>A0A8T2TK44_CERRI</name>
<dbReference type="GO" id="GO:0006412">
    <property type="term" value="P:translation"/>
    <property type="evidence" value="ECO:0007669"/>
    <property type="project" value="InterPro"/>
</dbReference>
<evidence type="ECO:0000313" key="2">
    <source>
        <dbReference type="EMBL" id="KAH7422810.1"/>
    </source>
</evidence>
<dbReference type="Pfam" id="PF01250">
    <property type="entry name" value="Ribosomal_S6"/>
    <property type="match status" value="1"/>
</dbReference>
<evidence type="ECO:0000313" key="3">
    <source>
        <dbReference type="Proteomes" id="UP000825935"/>
    </source>
</evidence>
<dbReference type="Proteomes" id="UP000825935">
    <property type="component" value="Chromosome 12"/>
</dbReference>
<dbReference type="GO" id="GO:0005840">
    <property type="term" value="C:ribosome"/>
    <property type="evidence" value="ECO:0007669"/>
    <property type="project" value="InterPro"/>
</dbReference>
<comment type="caution">
    <text evidence="2">The sequence shown here is derived from an EMBL/GenBank/DDBJ whole genome shotgun (WGS) entry which is preliminary data.</text>
</comment>
<comment type="similarity">
    <text evidence="1">Belongs to the bacterial ribosomal protein bS6 family.</text>
</comment>
<dbReference type="GO" id="GO:0003735">
    <property type="term" value="F:structural constituent of ribosome"/>
    <property type="evidence" value="ECO:0007669"/>
    <property type="project" value="InterPro"/>
</dbReference>
<dbReference type="GO" id="GO:0005737">
    <property type="term" value="C:cytoplasm"/>
    <property type="evidence" value="ECO:0007669"/>
    <property type="project" value="UniProtKB-ARBA"/>
</dbReference>
<organism evidence="2 3">
    <name type="scientific">Ceratopteris richardii</name>
    <name type="common">Triangle waterfern</name>
    <dbReference type="NCBI Taxonomy" id="49495"/>
    <lineage>
        <taxon>Eukaryota</taxon>
        <taxon>Viridiplantae</taxon>
        <taxon>Streptophyta</taxon>
        <taxon>Embryophyta</taxon>
        <taxon>Tracheophyta</taxon>
        <taxon>Polypodiopsida</taxon>
        <taxon>Polypodiidae</taxon>
        <taxon>Polypodiales</taxon>
        <taxon>Pteridineae</taxon>
        <taxon>Pteridaceae</taxon>
        <taxon>Parkerioideae</taxon>
        <taxon>Ceratopteris</taxon>
    </lineage>
</organism>
<reference evidence="2" key="1">
    <citation type="submission" date="2021-08" db="EMBL/GenBank/DDBJ databases">
        <title>WGS assembly of Ceratopteris richardii.</title>
        <authorList>
            <person name="Marchant D.B."/>
            <person name="Chen G."/>
            <person name="Jenkins J."/>
            <person name="Shu S."/>
            <person name="Leebens-Mack J."/>
            <person name="Grimwood J."/>
            <person name="Schmutz J."/>
            <person name="Soltis P."/>
            <person name="Soltis D."/>
            <person name="Chen Z.-H."/>
        </authorList>
    </citation>
    <scope>NUCLEOTIDE SEQUENCE</scope>
    <source>
        <strain evidence="2">Whitten #5841</strain>
        <tissue evidence="2">Leaf</tissue>
    </source>
</reference>
<dbReference type="CDD" id="cd15465">
    <property type="entry name" value="bS6_mito"/>
    <property type="match status" value="1"/>
</dbReference>
<dbReference type="EMBL" id="CM035417">
    <property type="protein sequence ID" value="KAH7422810.1"/>
    <property type="molecule type" value="Genomic_DNA"/>
</dbReference>
<evidence type="ECO:0008006" key="4">
    <source>
        <dbReference type="Google" id="ProtNLM"/>
    </source>
</evidence>
<dbReference type="Gene3D" id="3.30.70.60">
    <property type="match status" value="1"/>
</dbReference>
<dbReference type="SUPFAM" id="SSF54995">
    <property type="entry name" value="Ribosomal protein S6"/>
    <property type="match status" value="1"/>
</dbReference>
<accession>A0A8T2TK44</accession>
<dbReference type="InterPro" id="IPR035980">
    <property type="entry name" value="Ribosomal_bS6_sf"/>
</dbReference>
<proteinExistence type="inferred from homology"/>
<dbReference type="PANTHER" id="PTHR21011">
    <property type="entry name" value="MITOCHONDRIAL 28S RIBOSOMAL PROTEIN S6"/>
    <property type="match status" value="1"/>
</dbReference>
<sequence length="116" mass="13476">MPLYDCVLLLKPRVDRKVAVNVMIKLGRLIYAHKGVVTDVKSFGHIHLAYTIKKLSERFNEGHMMQMTFMAPPNLHKDLQYLNTENTLLRWILVKNKGDNWLYEQDMGDESVNSDA</sequence>
<dbReference type="AlphaFoldDB" id="A0A8T2TK44"/>
<keyword evidence="3" id="KW-1185">Reference proteome</keyword>
<evidence type="ECO:0000256" key="1">
    <source>
        <dbReference type="ARBA" id="ARBA00009512"/>
    </source>
</evidence>
<dbReference type="OMA" id="IGASEME"/>
<dbReference type="PANTHER" id="PTHR21011:SF1">
    <property type="entry name" value="SMALL RIBOSOMAL SUBUNIT PROTEIN BS6M"/>
    <property type="match status" value="1"/>
</dbReference>
<dbReference type="GO" id="GO:0070181">
    <property type="term" value="F:small ribosomal subunit rRNA binding"/>
    <property type="evidence" value="ECO:0007669"/>
    <property type="project" value="TreeGrafter"/>
</dbReference>
<dbReference type="InterPro" id="IPR000529">
    <property type="entry name" value="Ribosomal_bS6"/>
</dbReference>
<protein>
    <recommendedName>
        <fullName evidence="4">Ribosomal protein S6</fullName>
    </recommendedName>
</protein>
<gene>
    <name evidence="2" type="ORF">KP509_12G026800</name>
</gene>
<dbReference type="InterPro" id="IPR014717">
    <property type="entry name" value="Transl_elong_EF1B/ribsomal_bS6"/>
</dbReference>
<dbReference type="OrthoDB" id="10259681at2759"/>